<organism evidence="4 5">
    <name type="scientific">Roseomonas haemaphysalidis</name>
    <dbReference type="NCBI Taxonomy" id="2768162"/>
    <lineage>
        <taxon>Bacteria</taxon>
        <taxon>Pseudomonadati</taxon>
        <taxon>Pseudomonadota</taxon>
        <taxon>Alphaproteobacteria</taxon>
        <taxon>Acetobacterales</taxon>
        <taxon>Roseomonadaceae</taxon>
        <taxon>Roseomonas</taxon>
    </lineage>
</organism>
<sequence length="421" mass="45962">MDSTKGYRRRALLAGAVAAAVVPEFLHAAEAGEITWLVTDPSKPIATQFAAEFEQQNADLKIRLQFAPYADLENKVLIALRSGSPPDVMEVQTSWIPSYAGTNKLNDLRPLLGEIGLGTEAFLPAAIRAASSGDRVLGIPYQAEALSIIYNRQSFRDAGLDPDKPPQTWPELVETTRRLTRRGPDGAMRYGYGIAGGGPGGQSNVIYRALPYVWMNGGDILDAELKRAVLNSRESVEGVRFYADFYRTLKVSPPSTLENGALELRRLFQAGAIAMYQATPTDFDVLSANPNLDVGVMVTPHPEDRQSTALLGGWAFIAPSDGRNKAGAERLLRFLATREHIGAYTKTFPALTAALDLPRFSRPVLKPFADQLALARAQPPIPAWVRMTDVFYQRLQEVLIGDRTPQAAMDAAAAEINRILA</sequence>
<evidence type="ECO:0000313" key="4">
    <source>
        <dbReference type="EMBL" id="MBO1078437.1"/>
    </source>
</evidence>
<proteinExistence type="inferred from homology"/>
<keyword evidence="3" id="KW-0732">Signal</keyword>
<name>A0ABS3KN03_9PROT</name>
<dbReference type="Proteomes" id="UP001518989">
    <property type="component" value="Unassembled WGS sequence"/>
</dbReference>
<dbReference type="RefSeq" id="WP_207415860.1">
    <property type="nucleotide sequence ID" value="NZ_CP061178.1"/>
</dbReference>
<dbReference type="Gene3D" id="3.40.190.10">
    <property type="entry name" value="Periplasmic binding protein-like II"/>
    <property type="match status" value="2"/>
</dbReference>
<evidence type="ECO:0000256" key="3">
    <source>
        <dbReference type="SAM" id="SignalP"/>
    </source>
</evidence>
<dbReference type="PANTHER" id="PTHR43649:SF12">
    <property type="entry name" value="DIACETYLCHITOBIOSE BINDING PROTEIN DASA"/>
    <property type="match status" value="1"/>
</dbReference>
<evidence type="ECO:0000256" key="2">
    <source>
        <dbReference type="ARBA" id="ARBA00008520"/>
    </source>
</evidence>
<comment type="similarity">
    <text evidence="2">Belongs to the bacterial solute-binding protein 1 family.</text>
</comment>
<evidence type="ECO:0000313" key="5">
    <source>
        <dbReference type="Proteomes" id="UP001518989"/>
    </source>
</evidence>
<keyword evidence="5" id="KW-1185">Reference proteome</keyword>
<gene>
    <name evidence="4" type="ORF">IAI61_05300</name>
</gene>
<comment type="subcellular location">
    <subcellularLocation>
        <location evidence="1">Periplasm</location>
    </subcellularLocation>
</comment>
<accession>A0ABS3KN03</accession>
<dbReference type="Pfam" id="PF01547">
    <property type="entry name" value="SBP_bac_1"/>
    <property type="match status" value="1"/>
</dbReference>
<dbReference type="InterPro" id="IPR006059">
    <property type="entry name" value="SBP"/>
</dbReference>
<dbReference type="InterPro" id="IPR050490">
    <property type="entry name" value="Bact_solute-bd_prot1"/>
</dbReference>
<comment type="caution">
    <text evidence="4">The sequence shown here is derived from an EMBL/GenBank/DDBJ whole genome shotgun (WGS) entry which is preliminary data.</text>
</comment>
<reference evidence="4 5" key="1">
    <citation type="submission" date="2020-09" db="EMBL/GenBank/DDBJ databases">
        <title>Roseomonas.</title>
        <authorList>
            <person name="Zhu W."/>
        </authorList>
    </citation>
    <scope>NUCLEOTIDE SEQUENCE [LARGE SCALE GENOMIC DNA]</scope>
    <source>
        <strain evidence="4 5">573</strain>
    </source>
</reference>
<protein>
    <submittedName>
        <fullName evidence="4">Extracellular solute-binding protein</fullName>
    </submittedName>
</protein>
<dbReference type="PANTHER" id="PTHR43649">
    <property type="entry name" value="ARABINOSE-BINDING PROTEIN-RELATED"/>
    <property type="match status" value="1"/>
</dbReference>
<dbReference type="EMBL" id="JACTNG010000002">
    <property type="protein sequence ID" value="MBO1078437.1"/>
    <property type="molecule type" value="Genomic_DNA"/>
</dbReference>
<feature type="signal peptide" evidence="3">
    <location>
        <begin position="1"/>
        <end position="28"/>
    </location>
</feature>
<feature type="chain" id="PRO_5046584864" evidence="3">
    <location>
        <begin position="29"/>
        <end position="421"/>
    </location>
</feature>
<evidence type="ECO:0000256" key="1">
    <source>
        <dbReference type="ARBA" id="ARBA00004418"/>
    </source>
</evidence>
<dbReference type="SUPFAM" id="SSF53850">
    <property type="entry name" value="Periplasmic binding protein-like II"/>
    <property type="match status" value="1"/>
</dbReference>